<evidence type="ECO:0000256" key="3">
    <source>
        <dbReference type="ARBA" id="ARBA00022692"/>
    </source>
</evidence>
<keyword evidence="8" id="KW-1185">Reference proteome</keyword>
<dbReference type="AlphaFoldDB" id="A0A1M6LSZ5"/>
<feature type="transmembrane region" description="Helical" evidence="6">
    <location>
        <begin position="36"/>
        <end position="58"/>
    </location>
</feature>
<reference evidence="7 8" key="1">
    <citation type="submission" date="2016-11" db="EMBL/GenBank/DDBJ databases">
        <authorList>
            <person name="Jaros S."/>
            <person name="Januszkiewicz K."/>
            <person name="Wedrychowicz H."/>
        </authorList>
    </citation>
    <scope>NUCLEOTIDE SEQUENCE [LARGE SCALE GENOMIC DNA]</scope>
    <source>
        <strain evidence="7 8">DSM 17477</strain>
    </source>
</reference>
<proteinExistence type="predicted"/>
<gene>
    <name evidence="7" type="ORF">SAMN02745751_03265</name>
</gene>
<dbReference type="Pfam" id="PF03899">
    <property type="entry name" value="ATP-synt_I"/>
    <property type="match status" value="1"/>
</dbReference>
<keyword evidence="2" id="KW-1003">Cell membrane</keyword>
<evidence type="ECO:0000313" key="7">
    <source>
        <dbReference type="EMBL" id="SHJ74337.1"/>
    </source>
</evidence>
<dbReference type="InterPro" id="IPR005598">
    <property type="entry name" value="ATP_synth_I"/>
</dbReference>
<evidence type="ECO:0000256" key="6">
    <source>
        <dbReference type="SAM" id="Phobius"/>
    </source>
</evidence>
<evidence type="ECO:0000256" key="2">
    <source>
        <dbReference type="ARBA" id="ARBA00022475"/>
    </source>
</evidence>
<dbReference type="OrthoDB" id="1707517at2"/>
<dbReference type="EMBL" id="FQZL01000034">
    <property type="protein sequence ID" value="SHJ74337.1"/>
    <property type="molecule type" value="Genomic_DNA"/>
</dbReference>
<dbReference type="GO" id="GO:0005886">
    <property type="term" value="C:plasma membrane"/>
    <property type="evidence" value="ECO:0007669"/>
    <property type="project" value="UniProtKB-SubCell"/>
</dbReference>
<evidence type="ECO:0000256" key="5">
    <source>
        <dbReference type="ARBA" id="ARBA00023136"/>
    </source>
</evidence>
<sequence length="135" mass="15526">MNETAKLQVKIIKKNLIVLCVLIIFSFLFLNEPLKWTYGFIFGGFIGILNFMQLARTVEKAVKMNPGSAQAYASISYFIRFAIMAVVLIVSLKADYINALATIIGLLSIKFIILVTNLFNDRTYYKRIFRRKEEK</sequence>
<feature type="transmembrane region" description="Helical" evidence="6">
    <location>
        <begin position="12"/>
        <end position="30"/>
    </location>
</feature>
<dbReference type="Proteomes" id="UP000184052">
    <property type="component" value="Unassembled WGS sequence"/>
</dbReference>
<keyword evidence="5 6" id="KW-0472">Membrane</keyword>
<keyword evidence="3 6" id="KW-0812">Transmembrane</keyword>
<name>A0A1M6LSZ5_9FIRM</name>
<feature type="transmembrane region" description="Helical" evidence="6">
    <location>
        <begin position="96"/>
        <end position="120"/>
    </location>
</feature>
<accession>A0A1M6LSZ5</accession>
<dbReference type="RefSeq" id="WP_073050629.1">
    <property type="nucleotide sequence ID" value="NZ_FQZL01000034.1"/>
</dbReference>
<protein>
    <submittedName>
        <fullName evidence="7">ATP synthase I chain</fullName>
    </submittedName>
</protein>
<feature type="transmembrane region" description="Helical" evidence="6">
    <location>
        <begin position="70"/>
        <end position="90"/>
    </location>
</feature>
<evidence type="ECO:0000256" key="1">
    <source>
        <dbReference type="ARBA" id="ARBA00004651"/>
    </source>
</evidence>
<evidence type="ECO:0000313" key="8">
    <source>
        <dbReference type="Proteomes" id="UP000184052"/>
    </source>
</evidence>
<organism evidence="7 8">
    <name type="scientific">Dethiosulfatibacter aminovorans DSM 17477</name>
    <dbReference type="NCBI Taxonomy" id="1121476"/>
    <lineage>
        <taxon>Bacteria</taxon>
        <taxon>Bacillati</taxon>
        <taxon>Bacillota</taxon>
        <taxon>Tissierellia</taxon>
        <taxon>Dethiosulfatibacter</taxon>
    </lineage>
</organism>
<comment type="subcellular location">
    <subcellularLocation>
        <location evidence="1">Cell membrane</location>
        <topology evidence="1">Multi-pass membrane protein</topology>
    </subcellularLocation>
</comment>
<evidence type="ECO:0000256" key="4">
    <source>
        <dbReference type="ARBA" id="ARBA00022989"/>
    </source>
</evidence>
<keyword evidence="4 6" id="KW-1133">Transmembrane helix</keyword>
<dbReference type="STRING" id="1121476.SAMN02745751_03265"/>